<accession>A0A7J2U1X4</accession>
<dbReference type="GO" id="GO:0004190">
    <property type="term" value="F:aspartic-type endopeptidase activity"/>
    <property type="evidence" value="ECO:0007669"/>
    <property type="project" value="InterPro"/>
</dbReference>
<dbReference type="Pfam" id="PF13650">
    <property type="entry name" value="Asp_protease_2"/>
    <property type="match status" value="1"/>
</dbReference>
<comment type="caution">
    <text evidence="1">The sequence shown here is derived from an EMBL/GenBank/DDBJ whole genome shotgun (WGS) entry which is preliminary data.</text>
</comment>
<dbReference type="SUPFAM" id="SSF50630">
    <property type="entry name" value="Acid proteases"/>
    <property type="match status" value="1"/>
</dbReference>
<dbReference type="PROSITE" id="PS00141">
    <property type="entry name" value="ASP_PROTEASE"/>
    <property type="match status" value="1"/>
</dbReference>
<dbReference type="GO" id="GO:0006508">
    <property type="term" value="P:proteolysis"/>
    <property type="evidence" value="ECO:0007669"/>
    <property type="project" value="InterPro"/>
</dbReference>
<reference evidence="1" key="1">
    <citation type="journal article" date="2020" name="mSystems">
        <title>Genome- and Community-Level Interaction Insights into Carbon Utilization and Element Cycling Functions of Hydrothermarchaeota in Hydrothermal Sediment.</title>
        <authorList>
            <person name="Zhou Z."/>
            <person name="Liu Y."/>
            <person name="Xu W."/>
            <person name="Pan J."/>
            <person name="Luo Z.H."/>
            <person name="Li M."/>
        </authorList>
    </citation>
    <scope>NUCLEOTIDE SEQUENCE [LARGE SCALE GENOMIC DNA]</scope>
    <source>
        <strain evidence="1">SpSt-125</strain>
    </source>
</reference>
<dbReference type="InterPro" id="IPR021109">
    <property type="entry name" value="Peptidase_aspartic_dom_sf"/>
</dbReference>
<dbReference type="Gene3D" id="2.40.70.10">
    <property type="entry name" value="Acid Proteases"/>
    <property type="match status" value="1"/>
</dbReference>
<evidence type="ECO:0008006" key="2">
    <source>
        <dbReference type="Google" id="ProtNLM"/>
    </source>
</evidence>
<name>A0A7J2U1X4_9CREN</name>
<dbReference type="EMBL" id="DSEU01000032">
    <property type="protein sequence ID" value="HEM66850.1"/>
    <property type="molecule type" value="Genomic_DNA"/>
</dbReference>
<evidence type="ECO:0000313" key="1">
    <source>
        <dbReference type="EMBL" id="HEM66850.1"/>
    </source>
</evidence>
<sequence>MYVRARVVLRGFKSSKELVALVDTGASMTVADSLLADEVGVEFTGKERVLVTASGHKLVGRIPYSANKYSTRFTTHSTSTHNVLLHLTC</sequence>
<proteinExistence type="predicted"/>
<organism evidence="1">
    <name type="scientific">Ignisphaera aggregans</name>
    <dbReference type="NCBI Taxonomy" id="334771"/>
    <lineage>
        <taxon>Archaea</taxon>
        <taxon>Thermoproteota</taxon>
        <taxon>Thermoprotei</taxon>
        <taxon>Desulfurococcales</taxon>
        <taxon>Desulfurococcaceae</taxon>
        <taxon>Ignisphaera</taxon>
    </lineage>
</organism>
<dbReference type="AlphaFoldDB" id="A0A7J2U1X4"/>
<protein>
    <recommendedName>
        <fullName evidence="2">Peptidase A2 domain-containing protein</fullName>
    </recommendedName>
</protein>
<gene>
    <name evidence="1" type="ORF">ENO26_04680</name>
</gene>
<dbReference type="InterPro" id="IPR001969">
    <property type="entry name" value="Aspartic_peptidase_AS"/>
</dbReference>